<dbReference type="AlphaFoldDB" id="A0AA88J6F5"/>
<gene>
    <name evidence="2" type="ORF">Q5P01_023562</name>
</gene>
<keyword evidence="1" id="KW-0472">Membrane</keyword>
<name>A0AA88J6F5_CHASR</name>
<keyword evidence="1" id="KW-1133">Transmembrane helix</keyword>
<accession>A0AA88J6F5</accession>
<protein>
    <submittedName>
        <fullName evidence="2">Uncharacterized protein</fullName>
    </submittedName>
</protein>
<sequence>MADQVLLSARGLSVGLPVLLLLGLMVYCLWRKKKGQTQYKELLSTVPSVPACSAPVIPVSQGSWTIIVPQNMLHAKHVVVLAL</sequence>
<evidence type="ECO:0000313" key="3">
    <source>
        <dbReference type="Proteomes" id="UP001187415"/>
    </source>
</evidence>
<keyword evidence="1" id="KW-0812">Transmembrane</keyword>
<evidence type="ECO:0000313" key="2">
    <source>
        <dbReference type="EMBL" id="KAK2820603.1"/>
    </source>
</evidence>
<evidence type="ECO:0000256" key="1">
    <source>
        <dbReference type="SAM" id="Phobius"/>
    </source>
</evidence>
<feature type="transmembrane region" description="Helical" evidence="1">
    <location>
        <begin position="12"/>
        <end position="30"/>
    </location>
</feature>
<proteinExistence type="predicted"/>
<keyword evidence="3" id="KW-1185">Reference proteome</keyword>
<comment type="caution">
    <text evidence="2">The sequence shown here is derived from an EMBL/GenBank/DDBJ whole genome shotgun (WGS) entry which is preliminary data.</text>
</comment>
<dbReference type="Proteomes" id="UP001187415">
    <property type="component" value="Unassembled WGS sequence"/>
</dbReference>
<dbReference type="EMBL" id="JAUPFM010000019">
    <property type="protein sequence ID" value="KAK2820603.1"/>
    <property type="molecule type" value="Genomic_DNA"/>
</dbReference>
<organism evidence="2 3">
    <name type="scientific">Channa striata</name>
    <name type="common">Snakehead murrel</name>
    <name type="synonym">Ophicephalus striatus</name>
    <dbReference type="NCBI Taxonomy" id="64152"/>
    <lineage>
        <taxon>Eukaryota</taxon>
        <taxon>Metazoa</taxon>
        <taxon>Chordata</taxon>
        <taxon>Craniata</taxon>
        <taxon>Vertebrata</taxon>
        <taxon>Euteleostomi</taxon>
        <taxon>Actinopterygii</taxon>
        <taxon>Neopterygii</taxon>
        <taxon>Teleostei</taxon>
        <taxon>Neoteleostei</taxon>
        <taxon>Acanthomorphata</taxon>
        <taxon>Anabantaria</taxon>
        <taxon>Anabantiformes</taxon>
        <taxon>Channoidei</taxon>
        <taxon>Channidae</taxon>
        <taxon>Channa</taxon>
    </lineage>
</organism>
<reference evidence="2" key="1">
    <citation type="submission" date="2023-07" db="EMBL/GenBank/DDBJ databases">
        <title>Chromosome-level Genome Assembly of Striped Snakehead (Channa striata).</title>
        <authorList>
            <person name="Liu H."/>
        </authorList>
    </citation>
    <scope>NUCLEOTIDE SEQUENCE</scope>
    <source>
        <strain evidence="2">Gz</strain>
        <tissue evidence="2">Muscle</tissue>
    </source>
</reference>